<dbReference type="Pfam" id="PF19486">
    <property type="entry name" value="DUF6022"/>
    <property type="match status" value="1"/>
</dbReference>
<proteinExistence type="predicted"/>
<dbReference type="EMBL" id="JAUHTR010000011">
    <property type="protein sequence ID" value="MDN4526438.1"/>
    <property type="molecule type" value="Genomic_DNA"/>
</dbReference>
<evidence type="ECO:0000313" key="1">
    <source>
        <dbReference type="EMBL" id="MDN4526438.1"/>
    </source>
</evidence>
<dbReference type="InterPro" id="IPR046064">
    <property type="entry name" value="DUF6022"/>
</dbReference>
<gene>
    <name evidence="1" type="ORF">QYB97_18300</name>
</gene>
<reference evidence="1" key="1">
    <citation type="submission" date="2023-07" db="EMBL/GenBank/DDBJ databases">
        <title>Fictibacillus sp. isolated from freshwater pond.</title>
        <authorList>
            <person name="Kirdat K."/>
            <person name="Bhat A."/>
            <person name="Mourya A."/>
            <person name="Yadav A."/>
        </authorList>
    </citation>
    <scope>NUCLEOTIDE SEQUENCE</scope>
    <source>
        <strain evidence="1">NE201</strain>
    </source>
</reference>
<name>A0ABT8I083_9BACL</name>
<sequence length="161" mass="19036">MKKVKSEMTIHELGRVACEYLHGNWRSVLDENKEELIRLFPEYEDATYGMYLDKLIPPLWKEFQRCGFTTAEEKKEGDFVIADCLHFSNSLEKAKWGTPQHEIRVFWIVVKNERSEKIGTLLFELSHSHLKFDLPAAPQFFVFEGTERRSIVERIRELREG</sequence>
<comment type="caution">
    <text evidence="1">The sequence shown here is derived from an EMBL/GenBank/DDBJ whole genome shotgun (WGS) entry which is preliminary data.</text>
</comment>
<accession>A0ABT8I083</accession>
<dbReference type="RefSeq" id="WP_301167463.1">
    <property type="nucleotide sequence ID" value="NZ_JAUHTR010000011.1"/>
</dbReference>
<protein>
    <submittedName>
        <fullName evidence="1">DUF6022 family protein</fullName>
    </submittedName>
</protein>
<organism evidence="1 2">
    <name type="scientific">Fictibacillus fluitans</name>
    <dbReference type="NCBI Taxonomy" id="3058422"/>
    <lineage>
        <taxon>Bacteria</taxon>
        <taxon>Bacillati</taxon>
        <taxon>Bacillota</taxon>
        <taxon>Bacilli</taxon>
        <taxon>Bacillales</taxon>
        <taxon>Fictibacillaceae</taxon>
        <taxon>Fictibacillus</taxon>
    </lineage>
</organism>
<evidence type="ECO:0000313" key="2">
    <source>
        <dbReference type="Proteomes" id="UP001172721"/>
    </source>
</evidence>
<keyword evidence="2" id="KW-1185">Reference proteome</keyword>
<dbReference type="Proteomes" id="UP001172721">
    <property type="component" value="Unassembled WGS sequence"/>
</dbReference>